<dbReference type="PROSITE" id="PS00907">
    <property type="entry name" value="UROD_2"/>
    <property type="match status" value="1"/>
</dbReference>
<organism evidence="13 14">
    <name type="scientific">Niallia circulans</name>
    <name type="common">Bacillus circulans</name>
    <dbReference type="NCBI Taxonomy" id="1397"/>
    <lineage>
        <taxon>Bacteria</taxon>
        <taxon>Bacillati</taxon>
        <taxon>Bacillota</taxon>
        <taxon>Bacilli</taxon>
        <taxon>Bacillales</taxon>
        <taxon>Bacillaceae</taxon>
        <taxon>Niallia</taxon>
    </lineage>
</organism>
<name>A0A0J1IIA8_NIACI</name>
<keyword evidence="14" id="KW-1185">Reference proteome</keyword>
<dbReference type="FunFam" id="3.20.20.210:FF:000005">
    <property type="entry name" value="Uroporphyrinogen decarboxylase"/>
    <property type="match status" value="1"/>
</dbReference>
<feature type="binding site" evidence="8">
    <location>
        <position position="152"/>
    </location>
    <ligand>
        <name>substrate</name>
    </ligand>
</feature>
<keyword evidence="7 8" id="KW-0627">Porphyrin biosynthesis</keyword>
<dbReference type="EMBL" id="LDPH01000014">
    <property type="protein sequence ID" value="KLV25656.1"/>
    <property type="molecule type" value="Genomic_DNA"/>
</dbReference>
<feature type="binding site" evidence="8">
    <location>
        <position position="46"/>
    </location>
    <ligand>
        <name>substrate</name>
    </ligand>
</feature>
<dbReference type="InterPro" id="IPR006361">
    <property type="entry name" value="Uroporphyrinogen_deCO2ase_HemE"/>
</dbReference>
<evidence type="ECO:0000256" key="7">
    <source>
        <dbReference type="ARBA" id="ARBA00023244"/>
    </source>
</evidence>
<evidence type="ECO:0000259" key="12">
    <source>
        <dbReference type="PROSITE" id="PS00907"/>
    </source>
</evidence>
<dbReference type="UniPathway" id="UPA00251">
    <property type="reaction ID" value="UER00321"/>
</dbReference>
<evidence type="ECO:0000256" key="4">
    <source>
        <dbReference type="ARBA" id="ARBA00022490"/>
    </source>
</evidence>
<comment type="subunit">
    <text evidence="8">Homodimer.</text>
</comment>
<evidence type="ECO:0000313" key="13">
    <source>
        <dbReference type="EMBL" id="KLV25656.1"/>
    </source>
</evidence>
<keyword evidence="5 8" id="KW-0210">Decarboxylase</keyword>
<dbReference type="HAMAP" id="MF_00218">
    <property type="entry name" value="URO_D"/>
    <property type="match status" value="1"/>
</dbReference>
<feature type="site" description="Transition state stabilizer" evidence="8">
    <location>
        <position position="76"/>
    </location>
</feature>
<feature type="domain" description="Uroporphyrinogen decarboxylase (URO-D)" evidence="12">
    <location>
        <begin position="140"/>
        <end position="156"/>
    </location>
</feature>
<dbReference type="SUPFAM" id="SSF51726">
    <property type="entry name" value="UROD/MetE-like"/>
    <property type="match status" value="1"/>
</dbReference>
<comment type="similarity">
    <text evidence="2 8 10">Belongs to the uroporphyrinogen decarboxylase family.</text>
</comment>
<dbReference type="PANTHER" id="PTHR21091">
    <property type="entry name" value="METHYLTETRAHYDROFOLATE:HOMOCYSTEINE METHYLTRANSFERASE RELATED"/>
    <property type="match status" value="1"/>
</dbReference>
<dbReference type="RefSeq" id="WP_047943074.1">
    <property type="nucleotide sequence ID" value="NZ_JABRVN010000094.1"/>
</dbReference>
<comment type="pathway">
    <text evidence="1 8 9">Porphyrin-containing compound metabolism; protoporphyrin-IX biosynthesis; coproporphyrinogen-III from 5-aminolevulinate: step 4/4.</text>
</comment>
<dbReference type="InterPro" id="IPR000257">
    <property type="entry name" value="Uroporphyrinogen_deCOase"/>
</dbReference>
<evidence type="ECO:0000256" key="5">
    <source>
        <dbReference type="ARBA" id="ARBA00022793"/>
    </source>
</evidence>
<evidence type="ECO:0000256" key="6">
    <source>
        <dbReference type="ARBA" id="ARBA00023239"/>
    </source>
</evidence>
<evidence type="ECO:0000313" key="14">
    <source>
        <dbReference type="Proteomes" id="UP000036045"/>
    </source>
</evidence>
<feature type="binding site" evidence="8">
    <location>
        <position position="320"/>
    </location>
    <ligand>
        <name>substrate</name>
    </ligand>
</feature>
<dbReference type="AlphaFoldDB" id="A0A0J1IIA8"/>
<dbReference type="Proteomes" id="UP000036045">
    <property type="component" value="Unassembled WGS sequence"/>
</dbReference>
<gene>
    <name evidence="8" type="primary">hemE</name>
    <name evidence="13" type="ORF">ABW02_14865</name>
</gene>
<dbReference type="InterPro" id="IPR038071">
    <property type="entry name" value="UROD/MetE-like_sf"/>
</dbReference>
<evidence type="ECO:0000256" key="9">
    <source>
        <dbReference type="RuleBase" id="RU000554"/>
    </source>
</evidence>
<feature type="binding site" evidence="8">
    <location>
        <begin position="27"/>
        <end position="31"/>
    </location>
    <ligand>
        <name>substrate</name>
    </ligand>
</feature>
<reference evidence="13 14" key="1">
    <citation type="submission" date="2015-05" db="EMBL/GenBank/DDBJ databases">
        <title>Whole genome sequence and identification of bacterial endophytes from Costus igneus.</title>
        <authorList>
            <person name="Lee Y.P."/>
            <person name="Gan H.M."/>
            <person name="Eng W."/>
            <person name="Wheatley M.S."/>
            <person name="Caraballo A."/>
            <person name="Polter S."/>
            <person name="Savka M.A."/>
            <person name="Hudson A.O."/>
        </authorList>
    </citation>
    <scope>NUCLEOTIDE SEQUENCE [LARGE SCALE GENOMIC DNA]</scope>
    <source>
        <strain evidence="13 14">RIT379</strain>
    </source>
</reference>
<feature type="domain" description="Uroporphyrinogen decarboxylase (URO-D)" evidence="11">
    <location>
        <begin position="22"/>
        <end position="31"/>
    </location>
</feature>
<dbReference type="GO" id="GO:0005829">
    <property type="term" value="C:cytosol"/>
    <property type="evidence" value="ECO:0007669"/>
    <property type="project" value="TreeGrafter"/>
</dbReference>
<evidence type="ECO:0000256" key="2">
    <source>
        <dbReference type="ARBA" id="ARBA00009935"/>
    </source>
</evidence>
<evidence type="ECO:0000256" key="1">
    <source>
        <dbReference type="ARBA" id="ARBA00004804"/>
    </source>
</evidence>
<dbReference type="Gene3D" id="3.20.20.210">
    <property type="match status" value="1"/>
</dbReference>
<dbReference type="PROSITE" id="PS00906">
    <property type="entry name" value="UROD_1"/>
    <property type="match status" value="1"/>
</dbReference>
<evidence type="ECO:0000256" key="3">
    <source>
        <dbReference type="ARBA" id="ARBA00012288"/>
    </source>
</evidence>
<feature type="binding site" evidence="8">
    <location>
        <position position="76"/>
    </location>
    <ligand>
        <name>substrate</name>
    </ligand>
</feature>
<proteinExistence type="inferred from homology"/>
<dbReference type="GO" id="GO:0006782">
    <property type="term" value="P:protoporphyrinogen IX biosynthetic process"/>
    <property type="evidence" value="ECO:0007669"/>
    <property type="project" value="UniProtKB-UniRule"/>
</dbReference>
<sequence length="353" mass="39528">MNKQMKDTFIKAAKGQPTEYVPVWYMRQAGRSQPEYRAIKEKYSLFEITHQPELCAYVTKLPVDQYDVDAAVLYKDIMTPLPAIGVDVEIKSGIGPVIENPIQSMEDITRLGMLHPEQDIKYVLDTIKLLTTEQLNVPLIGFSGAPFTLASYMIEGGPSKNYHKTKAFMYAKPEAWYALMEKLGDMVVTYVKAQINAGASAIQIFDSWVGALNVEDYRLFIKPVMNRIFSELENENVPFIMHGVGASHLALEWNDLSLDVVGLDWRLPISEARKMGVTKAVQGNLDPAVLLAPWSVIEEKAKQIIEQGIEQQGFIFNLGHGVFPDVDPAVLKKLTGFIHEYSGDLLSSKRSGK</sequence>
<protein>
    <recommendedName>
        <fullName evidence="3 8">Uroporphyrinogen decarboxylase</fullName>
        <shortName evidence="8">UPD</shortName>
        <shortName evidence="8">URO-D</shortName>
        <ecNumber evidence="3 8">4.1.1.37</ecNumber>
    </recommendedName>
</protein>
<evidence type="ECO:0000256" key="10">
    <source>
        <dbReference type="RuleBase" id="RU004169"/>
    </source>
</evidence>
<keyword evidence="4 8" id="KW-0963">Cytoplasm</keyword>
<feature type="binding site" evidence="8">
    <location>
        <position position="207"/>
    </location>
    <ligand>
        <name>substrate</name>
    </ligand>
</feature>
<evidence type="ECO:0000256" key="8">
    <source>
        <dbReference type="HAMAP-Rule" id="MF_00218"/>
    </source>
</evidence>
<dbReference type="NCBIfam" id="TIGR01464">
    <property type="entry name" value="hemE"/>
    <property type="match status" value="1"/>
</dbReference>
<comment type="function">
    <text evidence="8">Catalyzes the decarboxylation of four acetate groups of uroporphyrinogen-III to yield coproporphyrinogen-III.</text>
</comment>
<dbReference type="PANTHER" id="PTHR21091:SF169">
    <property type="entry name" value="UROPORPHYRINOGEN DECARBOXYLASE"/>
    <property type="match status" value="1"/>
</dbReference>
<dbReference type="PATRIC" id="fig|1397.4.peg.1147"/>
<comment type="caution">
    <text evidence="13">The sequence shown here is derived from an EMBL/GenBank/DDBJ whole genome shotgun (WGS) entry which is preliminary data.</text>
</comment>
<dbReference type="OrthoDB" id="9806656at2"/>
<dbReference type="CDD" id="cd00717">
    <property type="entry name" value="URO-D"/>
    <property type="match status" value="1"/>
</dbReference>
<accession>A0A0J1IIA8</accession>
<evidence type="ECO:0000259" key="11">
    <source>
        <dbReference type="PROSITE" id="PS00906"/>
    </source>
</evidence>
<comment type="subcellular location">
    <subcellularLocation>
        <location evidence="8">Cytoplasm</location>
    </subcellularLocation>
</comment>
<keyword evidence="6 8" id="KW-0456">Lyase</keyword>
<comment type="catalytic activity">
    <reaction evidence="8 9">
        <text>uroporphyrinogen III + 4 H(+) = coproporphyrinogen III + 4 CO2</text>
        <dbReference type="Rhea" id="RHEA:19865"/>
        <dbReference type="ChEBI" id="CHEBI:15378"/>
        <dbReference type="ChEBI" id="CHEBI:16526"/>
        <dbReference type="ChEBI" id="CHEBI:57308"/>
        <dbReference type="ChEBI" id="CHEBI:57309"/>
        <dbReference type="EC" id="4.1.1.37"/>
    </reaction>
</comment>
<dbReference type="Pfam" id="PF01208">
    <property type="entry name" value="URO-D"/>
    <property type="match status" value="1"/>
</dbReference>
<dbReference type="EC" id="4.1.1.37" evidence="3 8"/>
<dbReference type="GO" id="GO:0004853">
    <property type="term" value="F:uroporphyrinogen decarboxylase activity"/>
    <property type="evidence" value="ECO:0007669"/>
    <property type="project" value="UniProtKB-UniRule"/>
</dbReference>